<gene>
    <name evidence="2" type="primary">LAD1</name>
</gene>
<dbReference type="CTD" id="3898"/>
<dbReference type="KEGG" id="oaa:100087412"/>
<feature type="compositionally biased region" description="Polar residues" evidence="1">
    <location>
        <begin position="330"/>
        <end position="344"/>
    </location>
</feature>
<reference evidence="2" key="3">
    <citation type="submission" date="2025-09" db="UniProtKB">
        <authorList>
            <consortium name="Ensembl"/>
        </authorList>
    </citation>
    <scope>IDENTIFICATION</scope>
    <source>
        <strain evidence="2">Glennie</strain>
    </source>
</reference>
<evidence type="ECO:0000256" key="1">
    <source>
        <dbReference type="SAM" id="MobiDB-lite"/>
    </source>
</evidence>
<feature type="region of interest" description="Disordered" evidence="1">
    <location>
        <begin position="512"/>
        <end position="553"/>
    </location>
</feature>
<dbReference type="InterPro" id="IPR017404">
    <property type="entry name" value="Ladinin_1"/>
</dbReference>
<feature type="compositionally biased region" description="Basic and acidic residues" evidence="1">
    <location>
        <begin position="115"/>
        <end position="133"/>
    </location>
</feature>
<dbReference type="OMA" id="AQASQKW"/>
<keyword evidence="3" id="KW-1185">Reference proteome</keyword>
<reference evidence="2" key="2">
    <citation type="submission" date="2025-08" db="UniProtKB">
        <authorList>
            <consortium name="Ensembl"/>
        </authorList>
    </citation>
    <scope>IDENTIFICATION</scope>
    <source>
        <strain evidence="2">Glennie</strain>
    </source>
</reference>
<feature type="compositionally biased region" description="Basic and acidic residues" evidence="1">
    <location>
        <begin position="517"/>
        <end position="529"/>
    </location>
</feature>
<dbReference type="GO" id="GO:0005198">
    <property type="term" value="F:structural molecule activity"/>
    <property type="evidence" value="ECO:0007669"/>
    <property type="project" value="InterPro"/>
</dbReference>
<feature type="compositionally biased region" description="Basic and acidic residues" evidence="1">
    <location>
        <begin position="305"/>
        <end position="323"/>
    </location>
</feature>
<feature type="compositionally biased region" description="Polar residues" evidence="1">
    <location>
        <begin position="387"/>
        <end position="410"/>
    </location>
</feature>
<feature type="region of interest" description="Disordered" evidence="1">
    <location>
        <begin position="478"/>
        <end position="497"/>
    </location>
</feature>
<evidence type="ECO:0000313" key="2">
    <source>
        <dbReference type="Ensembl" id="ENSOANP00000050898.1"/>
    </source>
</evidence>
<reference evidence="2 3" key="1">
    <citation type="journal article" date="2008" name="Nature">
        <title>Genome analysis of the platypus reveals unique signatures of evolution.</title>
        <authorList>
            <person name="Warren W.C."/>
            <person name="Hillier L.W."/>
            <person name="Marshall Graves J.A."/>
            <person name="Birney E."/>
            <person name="Ponting C.P."/>
            <person name="Grutzner F."/>
            <person name="Belov K."/>
            <person name="Miller W."/>
            <person name="Clarke L."/>
            <person name="Chinwalla A.T."/>
            <person name="Yang S.P."/>
            <person name="Heger A."/>
            <person name="Locke D.P."/>
            <person name="Miethke P."/>
            <person name="Waters P.D."/>
            <person name="Veyrunes F."/>
            <person name="Fulton L."/>
            <person name="Fulton B."/>
            <person name="Graves T."/>
            <person name="Wallis J."/>
            <person name="Puente X.S."/>
            <person name="Lopez-Otin C."/>
            <person name="Ordonez G.R."/>
            <person name="Eichler E.E."/>
            <person name="Chen L."/>
            <person name="Cheng Z."/>
            <person name="Deakin J.E."/>
            <person name="Alsop A."/>
            <person name="Thompson K."/>
            <person name="Kirby P."/>
            <person name="Papenfuss A.T."/>
            <person name="Wakefield M.J."/>
            <person name="Olender T."/>
            <person name="Lancet D."/>
            <person name="Huttley G.A."/>
            <person name="Smit A.F."/>
            <person name="Pask A."/>
            <person name="Temple-Smith P."/>
            <person name="Batzer M.A."/>
            <person name="Walker J.A."/>
            <person name="Konkel M.K."/>
            <person name="Harris R.S."/>
            <person name="Whittington C.M."/>
            <person name="Wong E.S."/>
            <person name="Gemmell N.J."/>
            <person name="Buschiazzo E."/>
            <person name="Vargas Jentzsch I.M."/>
            <person name="Merkel A."/>
            <person name="Schmitz J."/>
            <person name="Zemann A."/>
            <person name="Churakov G."/>
            <person name="Kriegs J.O."/>
            <person name="Brosius J."/>
            <person name="Murchison E.P."/>
            <person name="Sachidanandam R."/>
            <person name="Smith C."/>
            <person name="Hannon G.J."/>
            <person name="Tsend-Ayush E."/>
            <person name="McMillan D."/>
            <person name="Attenborough R."/>
            <person name="Rens W."/>
            <person name="Ferguson-Smith M."/>
            <person name="Lefevre C.M."/>
            <person name="Sharp J.A."/>
            <person name="Nicholas K.R."/>
            <person name="Ray D.A."/>
            <person name="Kube M."/>
            <person name="Reinhardt R."/>
            <person name="Pringle T.H."/>
            <person name="Taylor J."/>
            <person name="Jones R.C."/>
            <person name="Nixon B."/>
            <person name="Dacheux J.L."/>
            <person name="Niwa H."/>
            <person name="Sekita Y."/>
            <person name="Huang X."/>
            <person name="Stark A."/>
            <person name="Kheradpour P."/>
            <person name="Kellis M."/>
            <person name="Flicek P."/>
            <person name="Chen Y."/>
            <person name="Webber C."/>
            <person name="Hardison R."/>
            <person name="Nelson J."/>
            <person name="Hallsworth-Pepin K."/>
            <person name="Delehaunty K."/>
            <person name="Markovic C."/>
            <person name="Minx P."/>
            <person name="Feng Y."/>
            <person name="Kremitzki C."/>
            <person name="Mitreva M."/>
            <person name="Glasscock J."/>
            <person name="Wylie T."/>
            <person name="Wohldmann P."/>
            <person name="Thiru P."/>
            <person name="Nhan M.N."/>
            <person name="Pohl C.S."/>
            <person name="Smith S.M."/>
            <person name="Hou S."/>
            <person name="Nefedov M."/>
            <person name="de Jong P.J."/>
            <person name="Renfree M.B."/>
            <person name="Mardis E.R."/>
            <person name="Wilson R.K."/>
        </authorList>
    </citation>
    <scope>NUCLEOTIDE SEQUENCE [LARGE SCALE GENOMIC DNA]</scope>
    <source>
        <strain evidence="2 3">Glennie</strain>
    </source>
</reference>
<dbReference type="PANTHER" id="PTHR12392">
    <property type="entry name" value="LADININ 1"/>
    <property type="match status" value="1"/>
</dbReference>
<sequence>MASREKSWSKLSSLAKQWSLEDEEEVERERRRRYRNLSSSTDDEGPSGGQQAVERLPSVDEASVLKLSPPPSPDQDEAFEAVLQTGSKQRQRWQAEPGQSQRKERKRTESNSSQKQDEATEKSHMQERQEAEVRGSQGQEAEAGGSKSQEIEAGGSKSQEVEAGGNKRQERQEVETGGSESQEIETGGSESQEVEVGGSKRQERQEVETGGSERQETGAGESEKQERHEAEAGESEKERQEAKLEERQEAEPGETKRQQMKAVGPQDPEQPQDLGSKQKEVPRPPPRQRLLREQRRLQAEGAIGSDKEEKHLRGVELQGEKAEPLASAPGQETPTGDQPGSEPSGQKAPARENQREEQKPTPPVGAVCEQPITLQVKVGRAEAEEVTSPTQSTQNVSFSRANPRTISFRVNSKKESSEMPFTRSASMRIPPSRVKLEEKLEKYNSAVQRSESIKCPSSSRTDLLVAPLGVASKRSFFEKEQISSNQADFSTSRRKEDLKLSGVVTTRLNQWISRSQKSREEREAKDVQKEPAASIKQPLQGDKVTTSSTDTQL</sequence>
<accession>A0A6I8PFS6</accession>
<protein>
    <submittedName>
        <fullName evidence="2">Ladinin 1</fullName>
    </submittedName>
</protein>
<dbReference type="Bgee" id="ENSOANG00000049867">
    <property type="expression patterns" value="Expressed in ovary and 3 other cell types or tissues"/>
</dbReference>
<dbReference type="GeneID" id="100087412"/>
<dbReference type="AlphaFoldDB" id="A0A6I8PFS6"/>
<dbReference type="InParanoid" id="A0A6I8PFS6"/>
<dbReference type="GeneTree" id="ENSGT00390000005256"/>
<dbReference type="OrthoDB" id="9948606at2759"/>
<feature type="compositionally biased region" description="Low complexity" evidence="1">
    <location>
        <begin position="185"/>
        <end position="197"/>
    </location>
</feature>
<dbReference type="RefSeq" id="XP_028924873.1">
    <property type="nucleotide sequence ID" value="XM_029069040.1"/>
</dbReference>
<dbReference type="PANTHER" id="PTHR12392:SF0">
    <property type="entry name" value="LADININ-1"/>
    <property type="match status" value="1"/>
</dbReference>
<feature type="compositionally biased region" description="Polar residues" evidence="1">
    <location>
        <begin position="543"/>
        <end position="553"/>
    </location>
</feature>
<dbReference type="FunCoup" id="A0A6I8PFS6">
    <property type="interactions" value="149"/>
</dbReference>
<feature type="compositionally biased region" description="Basic and acidic residues" evidence="1">
    <location>
        <begin position="165"/>
        <end position="174"/>
    </location>
</feature>
<feature type="compositionally biased region" description="Basic and acidic residues" evidence="1">
    <location>
        <begin position="349"/>
        <end position="359"/>
    </location>
</feature>
<organism evidence="2 3">
    <name type="scientific">Ornithorhynchus anatinus</name>
    <name type="common">Duckbill platypus</name>
    <dbReference type="NCBI Taxonomy" id="9258"/>
    <lineage>
        <taxon>Eukaryota</taxon>
        <taxon>Metazoa</taxon>
        <taxon>Chordata</taxon>
        <taxon>Craniata</taxon>
        <taxon>Vertebrata</taxon>
        <taxon>Euteleostomi</taxon>
        <taxon>Mammalia</taxon>
        <taxon>Monotremata</taxon>
        <taxon>Ornithorhynchidae</taxon>
        <taxon>Ornithorhynchus</taxon>
    </lineage>
</organism>
<dbReference type="Proteomes" id="UP000002279">
    <property type="component" value="Chromosome 7"/>
</dbReference>
<feature type="region of interest" description="Disordered" evidence="1">
    <location>
        <begin position="1"/>
        <end position="430"/>
    </location>
</feature>
<proteinExistence type="predicted"/>
<dbReference type="Ensembl" id="ENSOANT00000047559.1">
    <property type="protein sequence ID" value="ENSOANP00000050898.1"/>
    <property type="gene ID" value="ENSOANG00000049867.1"/>
</dbReference>
<evidence type="ECO:0000313" key="3">
    <source>
        <dbReference type="Proteomes" id="UP000002279"/>
    </source>
</evidence>
<name>A0A6I8PFS6_ORNAN</name>
<feature type="compositionally biased region" description="Basic and acidic residues" evidence="1">
    <location>
        <begin position="198"/>
        <end position="257"/>
    </location>
</feature>